<dbReference type="InterPro" id="IPR015943">
    <property type="entry name" value="WD40/YVTN_repeat-like_dom_sf"/>
</dbReference>
<feature type="domain" description="Response regulatory" evidence="16">
    <location>
        <begin position="1128"/>
        <end position="1243"/>
    </location>
</feature>
<dbReference type="Pfam" id="PF00512">
    <property type="entry name" value="HisKA"/>
    <property type="match status" value="1"/>
</dbReference>
<dbReference type="GO" id="GO:0005524">
    <property type="term" value="F:ATP binding"/>
    <property type="evidence" value="ECO:0007669"/>
    <property type="project" value="UniProtKB-KW"/>
</dbReference>
<dbReference type="EC" id="2.7.13.3" evidence="2"/>
<dbReference type="InterPro" id="IPR011047">
    <property type="entry name" value="Quinoprotein_ADH-like_sf"/>
</dbReference>
<keyword evidence="6" id="KW-0418">Kinase</keyword>
<dbReference type="FunFam" id="2.60.40.10:FF:000791">
    <property type="entry name" value="Two-component system sensor histidine kinase/response regulator"/>
    <property type="match status" value="1"/>
</dbReference>
<dbReference type="InterPro" id="IPR018060">
    <property type="entry name" value="HTH_AraC"/>
</dbReference>
<dbReference type="InterPro" id="IPR011123">
    <property type="entry name" value="Y_Y_Y"/>
</dbReference>
<keyword evidence="10" id="KW-0238">DNA-binding</keyword>
<protein>
    <recommendedName>
        <fullName evidence="2">histidine kinase</fullName>
        <ecNumber evidence="2">2.7.13.3</ecNumber>
    </recommendedName>
</protein>
<dbReference type="CDD" id="cd17574">
    <property type="entry name" value="REC_OmpR"/>
    <property type="match status" value="1"/>
</dbReference>
<comment type="catalytic activity">
    <reaction evidence="1">
        <text>ATP + protein L-histidine = ADP + protein N-phospho-L-histidine.</text>
        <dbReference type="EC" id="2.7.13.3"/>
    </reaction>
</comment>
<comment type="caution">
    <text evidence="17">The sequence shown here is derived from an EMBL/GenBank/DDBJ whole genome shotgun (WGS) entry which is preliminary data.</text>
</comment>
<feature type="modified residue" description="4-aspartylphosphate" evidence="12">
    <location>
        <position position="1176"/>
    </location>
</feature>
<keyword evidence="13" id="KW-0732">Signal</keyword>
<evidence type="ECO:0000259" key="16">
    <source>
        <dbReference type="PROSITE" id="PS50110"/>
    </source>
</evidence>
<evidence type="ECO:0000256" key="11">
    <source>
        <dbReference type="ARBA" id="ARBA00023163"/>
    </source>
</evidence>
<evidence type="ECO:0000256" key="8">
    <source>
        <dbReference type="ARBA" id="ARBA00023012"/>
    </source>
</evidence>
<dbReference type="GO" id="GO:0043565">
    <property type="term" value="F:sequence-specific DNA binding"/>
    <property type="evidence" value="ECO:0007669"/>
    <property type="project" value="InterPro"/>
</dbReference>
<keyword evidence="18" id="KW-1185">Reference proteome</keyword>
<dbReference type="InterPro" id="IPR018062">
    <property type="entry name" value="HTH_AraC-typ_CS"/>
</dbReference>
<dbReference type="SUPFAM" id="SSF47384">
    <property type="entry name" value="Homodimeric domain of signal transducing histidine kinase"/>
    <property type="match status" value="1"/>
</dbReference>
<evidence type="ECO:0000256" key="6">
    <source>
        <dbReference type="ARBA" id="ARBA00022777"/>
    </source>
</evidence>
<dbReference type="InterPro" id="IPR003594">
    <property type="entry name" value="HATPase_dom"/>
</dbReference>
<feature type="domain" description="Histidine kinase" evidence="15">
    <location>
        <begin position="851"/>
        <end position="1074"/>
    </location>
</feature>
<dbReference type="PANTHER" id="PTHR43547:SF2">
    <property type="entry name" value="HYBRID SIGNAL TRANSDUCTION HISTIDINE KINASE C"/>
    <property type="match status" value="1"/>
</dbReference>
<dbReference type="Pfam" id="PF07494">
    <property type="entry name" value="Reg_prop"/>
    <property type="match status" value="1"/>
</dbReference>
<feature type="domain" description="HTH araC/xylS-type" evidence="14">
    <location>
        <begin position="1283"/>
        <end position="1382"/>
    </location>
</feature>
<dbReference type="InterPro" id="IPR009057">
    <property type="entry name" value="Homeodomain-like_sf"/>
</dbReference>
<dbReference type="Pfam" id="PF07495">
    <property type="entry name" value="Y_Y_Y"/>
    <property type="match status" value="1"/>
</dbReference>
<dbReference type="InterPro" id="IPR004358">
    <property type="entry name" value="Sig_transdc_His_kin-like_C"/>
</dbReference>
<evidence type="ECO:0000256" key="4">
    <source>
        <dbReference type="ARBA" id="ARBA00022679"/>
    </source>
</evidence>
<keyword evidence="4" id="KW-0808">Transferase</keyword>
<reference evidence="17 18" key="1">
    <citation type="submission" date="2019-12" db="EMBL/GenBank/DDBJ databases">
        <title>Spirosoma sp. HMF4905 genome sequencing and assembly.</title>
        <authorList>
            <person name="Kang H."/>
            <person name="Cha I."/>
            <person name="Kim H."/>
            <person name="Joh K."/>
        </authorList>
    </citation>
    <scope>NUCLEOTIDE SEQUENCE [LARGE SCALE GENOMIC DNA]</scope>
    <source>
        <strain evidence="17 18">HMF4905</strain>
    </source>
</reference>
<dbReference type="PROSITE" id="PS00041">
    <property type="entry name" value="HTH_ARAC_FAMILY_1"/>
    <property type="match status" value="1"/>
</dbReference>
<keyword evidence="11" id="KW-0804">Transcription</keyword>
<evidence type="ECO:0000256" key="13">
    <source>
        <dbReference type="SAM" id="SignalP"/>
    </source>
</evidence>
<keyword evidence="9" id="KW-0805">Transcription regulation</keyword>
<keyword evidence="5" id="KW-0547">Nucleotide-binding</keyword>
<evidence type="ECO:0000256" key="5">
    <source>
        <dbReference type="ARBA" id="ARBA00022741"/>
    </source>
</evidence>
<name>A0A7K1SNQ8_9BACT</name>
<dbReference type="SUPFAM" id="SSF63829">
    <property type="entry name" value="Calcium-dependent phosphotriesterase"/>
    <property type="match status" value="1"/>
</dbReference>
<evidence type="ECO:0000256" key="1">
    <source>
        <dbReference type="ARBA" id="ARBA00000085"/>
    </source>
</evidence>
<organism evidence="17 18">
    <name type="scientific">Spirosoma arboris</name>
    <dbReference type="NCBI Taxonomy" id="2682092"/>
    <lineage>
        <taxon>Bacteria</taxon>
        <taxon>Pseudomonadati</taxon>
        <taxon>Bacteroidota</taxon>
        <taxon>Cytophagia</taxon>
        <taxon>Cytophagales</taxon>
        <taxon>Cytophagaceae</taxon>
        <taxon>Spirosoma</taxon>
    </lineage>
</organism>
<dbReference type="GO" id="GO:0003700">
    <property type="term" value="F:DNA-binding transcription factor activity"/>
    <property type="evidence" value="ECO:0007669"/>
    <property type="project" value="InterPro"/>
</dbReference>
<dbReference type="Pfam" id="PF02518">
    <property type="entry name" value="HATPase_c"/>
    <property type="match status" value="1"/>
</dbReference>
<dbReference type="Gene3D" id="2.130.10.10">
    <property type="entry name" value="YVTN repeat-like/Quinoprotein amine dehydrogenase"/>
    <property type="match status" value="4"/>
</dbReference>
<dbReference type="Gene3D" id="1.10.10.60">
    <property type="entry name" value="Homeodomain-like"/>
    <property type="match status" value="1"/>
</dbReference>
<evidence type="ECO:0000256" key="12">
    <source>
        <dbReference type="PROSITE-ProRule" id="PRU00169"/>
    </source>
</evidence>
<dbReference type="InterPro" id="IPR011110">
    <property type="entry name" value="Reg_prop"/>
</dbReference>
<dbReference type="RefSeq" id="WP_157590245.1">
    <property type="nucleotide sequence ID" value="NZ_WPIN01000023.1"/>
</dbReference>
<dbReference type="CDD" id="cd00082">
    <property type="entry name" value="HisKA"/>
    <property type="match status" value="1"/>
</dbReference>
<dbReference type="PRINTS" id="PR00344">
    <property type="entry name" value="BCTRLSENSOR"/>
</dbReference>
<dbReference type="PROSITE" id="PS01124">
    <property type="entry name" value="HTH_ARAC_FAMILY_2"/>
    <property type="match status" value="1"/>
</dbReference>
<gene>
    <name evidence="17" type="ORF">GO755_35785</name>
</gene>
<evidence type="ECO:0000256" key="2">
    <source>
        <dbReference type="ARBA" id="ARBA00012438"/>
    </source>
</evidence>
<dbReference type="InterPro" id="IPR011006">
    <property type="entry name" value="CheY-like_superfamily"/>
</dbReference>
<evidence type="ECO:0000313" key="17">
    <source>
        <dbReference type="EMBL" id="MVM35438.1"/>
    </source>
</evidence>
<dbReference type="InterPro" id="IPR036890">
    <property type="entry name" value="HATPase_C_sf"/>
</dbReference>
<proteinExistence type="predicted"/>
<dbReference type="InterPro" id="IPR001789">
    <property type="entry name" value="Sig_transdc_resp-reg_receiver"/>
</dbReference>
<dbReference type="PROSITE" id="PS50110">
    <property type="entry name" value="RESPONSE_REGULATORY"/>
    <property type="match status" value="1"/>
</dbReference>
<dbReference type="GO" id="GO:0000155">
    <property type="term" value="F:phosphorelay sensor kinase activity"/>
    <property type="evidence" value="ECO:0007669"/>
    <property type="project" value="InterPro"/>
</dbReference>
<dbReference type="FunFam" id="1.10.287.130:FF:000045">
    <property type="entry name" value="Two-component system sensor histidine kinase/response regulator"/>
    <property type="match status" value="1"/>
</dbReference>
<keyword evidence="8" id="KW-0902">Two-component regulatory system</keyword>
<evidence type="ECO:0000256" key="10">
    <source>
        <dbReference type="ARBA" id="ARBA00023125"/>
    </source>
</evidence>
<evidence type="ECO:0000256" key="7">
    <source>
        <dbReference type="ARBA" id="ARBA00022840"/>
    </source>
</evidence>
<dbReference type="Pfam" id="PF00072">
    <property type="entry name" value="Response_reg"/>
    <property type="match status" value="1"/>
</dbReference>
<dbReference type="Proteomes" id="UP000436006">
    <property type="component" value="Unassembled WGS sequence"/>
</dbReference>
<feature type="signal peptide" evidence="13">
    <location>
        <begin position="1"/>
        <end position="17"/>
    </location>
</feature>
<dbReference type="Gene3D" id="2.60.40.10">
    <property type="entry name" value="Immunoglobulins"/>
    <property type="match status" value="1"/>
</dbReference>
<dbReference type="SMART" id="SM00448">
    <property type="entry name" value="REC"/>
    <property type="match status" value="1"/>
</dbReference>
<dbReference type="InterPro" id="IPR005467">
    <property type="entry name" value="His_kinase_dom"/>
</dbReference>
<dbReference type="Gene3D" id="1.10.287.130">
    <property type="match status" value="1"/>
</dbReference>
<dbReference type="InterPro" id="IPR013783">
    <property type="entry name" value="Ig-like_fold"/>
</dbReference>
<evidence type="ECO:0000259" key="14">
    <source>
        <dbReference type="PROSITE" id="PS01124"/>
    </source>
</evidence>
<keyword evidence="3 12" id="KW-0597">Phosphoprotein</keyword>
<keyword evidence="7" id="KW-0067">ATP-binding</keyword>
<dbReference type="SUPFAM" id="SSF46689">
    <property type="entry name" value="Homeodomain-like"/>
    <property type="match status" value="1"/>
</dbReference>
<dbReference type="SMART" id="SM00387">
    <property type="entry name" value="HATPase_c"/>
    <property type="match status" value="1"/>
</dbReference>
<sequence>MRFLYLLFSLFPFALSAQPTQRTATGWQELTISDGLSQGMIFDLKQDQKGFIWVATKDGLNRYDGHNFKTFTHDPYNPFSLSDNACSALLLDRHNRLWVGTLNKGLNLYDNRTQRFYHITLSDKTKADSNSYEILLLDEDPEGNIWVGTTVGISFKIQLPKSLQGGFPEQADFTRQIHLTPLYLNKGRANRPHFHYSFNENGQALTGLDNEVYTFNWHKPTSPTKLNLFPGDAPNLFDLYKDPQQDFLFVSTIRQIYGWHRGHLKVIPLPKTTIEGALIKPIDKNTLAISTASHLWLLSPSQLFSKDSLIFQDAFVAFPPDVFGVTNVLKDKSGNIWAGTRGYGLRKFNPRVKQFHSYLPKTSLSPLYVDQQGRTYARNLYAYGLVDRVTNRLVPFLDERLPEADRRQRYMIQDRKGFFWVSNVHFQTHEQHLFKFSNTWQLLKKYPLPPGITFGFWGNQTLEDPAGNLWIGATNGKLLQFNPQSETFQVFSYQAHSEMETYALLREPDGSFWIGTQQGLIKAQYLSTKPTFSYYKNSTTDRQSLSNDFVLSLANDPAEPTRYLWVGTKGGGLERLDKKTGLFEHFTEVQGLPNKVIYGILPDASGSLWLSTNRGLSQFNPKTNQFRNYTRADGLQDDEFNTSSFFKTTSGELLFGGVNGLNTFRPSELSAADHQAPMVNIIGFRVNNKPVEAGGTDGLLTQGIEYTQQLDLSHDQNLLTFEFGVMDYTNSANNRYRYRLKGIDQDWVEAGTNRFANYAQLPDGRYTLQMIGSVDGQHWSKPLELQIRVHPPFYRSWWAYLIYLLVLVLVGWQLYQFQTQRLLLQQQIAFKQQEANRLSELDALKTQFFTNISHEFRTPLTLILGPLADLKRRFPAESVLDLMERSGNRLLSLINQLLDLSKLEAGQLKTELSTGDLAAFFRTLASSFSSLAESRQIRFVFDQNESEYWADFDRDKLEKIVTNLLSNAFKFTTAGHEVRMNVHYPESQASNLLQITIEDTGIGIAKKDLAHIFERFYQRSADAVDGQSNAHTHEGTGIGLALVNELVKVLGGTSQVTSTEGVGTTFTVSLPLVAVWKETALVDLNRPFATSVNELPSQTLVDIDASVPQGMPLQVEEVESTTAISDNILLIIDDNPDIRAYVHSIFEADYQIVEAEDGQQGLDQATALTPNIVICDLMMPRLDGFGFCRALKAQEATSHIPVVMLTAKAAVEDRIEGFELGADDYLTKPFNADELRTRVRNLVRQREHLYQRFAQEQSELVTVTAVPEVSEPSLLATEQKFLDRLSAVVMQHIDDPDFTVEVLAENVNLSRTQLFRKLKALTNTTATNFILDIRMEKATQLLAEQEQTVTQIAYAVGFDNPSYFTKLFKERYGVLPSHYGKSITQTS</sequence>
<dbReference type="InterPro" id="IPR036097">
    <property type="entry name" value="HisK_dim/P_sf"/>
</dbReference>
<evidence type="ECO:0000313" key="18">
    <source>
        <dbReference type="Proteomes" id="UP000436006"/>
    </source>
</evidence>
<dbReference type="FunFam" id="3.30.565.10:FF:000037">
    <property type="entry name" value="Hybrid sensor histidine kinase/response regulator"/>
    <property type="match status" value="1"/>
</dbReference>
<feature type="chain" id="PRO_5029464403" description="histidine kinase" evidence="13">
    <location>
        <begin position="18"/>
        <end position="1387"/>
    </location>
</feature>
<dbReference type="SMART" id="SM00388">
    <property type="entry name" value="HisKA"/>
    <property type="match status" value="1"/>
</dbReference>
<evidence type="ECO:0000256" key="9">
    <source>
        <dbReference type="ARBA" id="ARBA00023015"/>
    </source>
</evidence>
<accession>A0A7K1SNQ8</accession>
<dbReference type="PROSITE" id="PS50109">
    <property type="entry name" value="HIS_KIN"/>
    <property type="match status" value="1"/>
</dbReference>
<dbReference type="SUPFAM" id="SSF50998">
    <property type="entry name" value="Quinoprotein alcohol dehydrogenase-like"/>
    <property type="match status" value="1"/>
</dbReference>
<dbReference type="SUPFAM" id="SSF55874">
    <property type="entry name" value="ATPase domain of HSP90 chaperone/DNA topoisomerase II/histidine kinase"/>
    <property type="match status" value="1"/>
</dbReference>
<dbReference type="SUPFAM" id="SSF52172">
    <property type="entry name" value="CheY-like"/>
    <property type="match status" value="1"/>
</dbReference>
<dbReference type="Gene3D" id="3.40.50.2300">
    <property type="match status" value="1"/>
</dbReference>
<dbReference type="EMBL" id="WPIN01000023">
    <property type="protein sequence ID" value="MVM35438.1"/>
    <property type="molecule type" value="Genomic_DNA"/>
</dbReference>
<dbReference type="Pfam" id="PF12833">
    <property type="entry name" value="HTH_18"/>
    <property type="match status" value="1"/>
</dbReference>
<dbReference type="InterPro" id="IPR003661">
    <property type="entry name" value="HisK_dim/P_dom"/>
</dbReference>
<evidence type="ECO:0000259" key="15">
    <source>
        <dbReference type="PROSITE" id="PS50109"/>
    </source>
</evidence>
<evidence type="ECO:0000256" key="3">
    <source>
        <dbReference type="ARBA" id="ARBA00022553"/>
    </source>
</evidence>
<dbReference type="PANTHER" id="PTHR43547">
    <property type="entry name" value="TWO-COMPONENT HISTIDINE KINASE"/>
    <property type="match status" value="1"/>
</dbReference>
<dbReference type="Gene3D" id="3.30.565.10">
    <property type="entry name" value="Histidine kinase-like ATPase, C-terminal domain"/>
    <property type="match status" value="1"/>
</dbReference>
<dbReference type="SMART" id="SM00342">
    <property type="entry name" value="HTH_ARAC"/>
    <property type="match status" value="1"/>
</dbReference>